<sequence>MNELRHKPKENFTSYVKEGFNESFASDEFKPKLLSGELEAARVNNVCMYTTHCIKDNKNIDEKEGAIIITNFRLSFLCIENDSEELSAYQKNTFLAKYDVSLLNIDKIYQVTDKKKRVVNPQSKNSSKIEIIKIVCKNFRIFTFGFRKAGVGKGKYVADALVKFAFPAKHSLLFLYNYKEKYYHSSRSVCMYNKKCDWANELKRCGAESGWRVFSKDNMEVKSTLPMHYVIPKHLTDIEYLNNSKSFRNCRCAIWVWSIENAALVRMAELNPEIASSTIENTMLEHVRRCDPSKKMIHLMELTKLLPSIQDVNLSYLNLRKLCIPENDREFMQQDSRFHSLLDKTYWLLYVSLCLKQSVEAAKILMSGRTVVLQEISGRDMCSVISSLVQLLLDNSFRTINGFQTLIQKEWVNLGHPFSDRIGHVYNGNTIERSPLFLLFLDCVWQLLQQFPEEFEFSETFLTSLWDSVFLPIFDTFMFNSETERQIAQLNDRIILRPVWDWGEQFSDRDIALFANPLYKKPPDTEHGLEKKLRLPPTAYRLPCIDDLKDSATHHHSSDTITSALRPSSKPTETQQQNTASTAFLEPQCTVRDMEIWHQCYFRWIPFLEIKNGGYPQIDLFNRSVLNNISKLMKVINTGNMTASNENILLGGSSEENLLNKEGPNAADELDGVKIPVINSFFPFTSNVSNTEELLDILVTNGEFLPDGSILDSASLNY</sequence>
<dbReference type="OrthoDB" id="271628at2759"/>
<protein>
    <submittedName>
        <fullName evidence="4">AAEL009815-PA</fullName>
    </submittedName>
</protein>
<feature type="compositionally biased region" description="Polar residues" evidence="2">
    <location>
        <begin position="559"/>
        <end position="581"/>
    </location>
</feature>
<name>A0A1S4FNU6_AEDAE</name>
<proteinExistence type="inferred from homology"/>
<dbReference type="SUPFAM" id="SSF52799">
    <property type="entry name" value="(Phosphotyrosine protein) phosphatases II"/>
    <property type="match status" value="1"/>
</dbReference>
<dbReference type="AlphaFoldDB" id="A0A1S4FNU6"/>
<dbReference type="GO" id="GO:0046856">
    <property type="term" value="P:phosphatidylinositol dephosphorylation"/>
    <property type="evidence" value="ECO:0007669"/>
    <property type="project" value="TreeGrafter"/>
</dbReference>
<dbReference type="Proteomes" id="UP000682892">
    <property type="component" value="Chromosome 3"/>
</dbReference>
<organism evidence="4 5">
    <name type="scientific">Aedes aegypti</name>
    <name type="common">Yellowfever mosquito</name>
    <name type="synonym">Culex aegypti</name>
    <dbReference type="NCBI Taxonomy" id="7159"/>
    <lineage>
        <taxon>Eukaryota</taxon>
        <taxon>Metazoa</taxon>
        <taxon>Ecdysozoa</taxon>
        <taxon>Arthropoda</taxon>
        <taxon>Hexapoda</taxon>
        <taxon>Insecta</taxon>
        <taxon>Pterygota</taxon>
        <taxon>Neoptera</taxon>
        <taxon>Endopterygota</taxon>
        <taxon>Diptera</taxon>
        <taxon>Nematocera</taxon>
        <taxon>Culicoidea</taxon>
        <taxon>Culicidae</taxon>
        <taxon>Culicinae</taxon>
        <taxon>Aedini</taxon>
        <taxon>Aedes</taxon>
        <taxon>Stegomyia</taxon>
    </lineage>
</organism>
<evidence type="ECO:0000313" key="4">
    <source>
        <dbReference type="EMBL" id="EAT38271.1"/>
    </source>
</evidence>
<dbReference type="GO" id="GO:0016020">
    <property type="term" value="C:membrane"/>
    <property type="evidence" value="ECO:0007669"/>
    <property type="project" value="TreeGrafter"/>
</dbReference>
<dbReference type="Gene3D" id="2.30.29.30">
    <property type="entry name" value="Pleckstrin-homology domain (PH domain)/Phosphotyrosine-binding domain (PTB)"/>
    <property type="match status" value="1"/>
</dbReference>
<dbReference type="InterPro" id="IPR022587">
    <property type="entry name" value="MTMR12-like_C"/>
</dbReference>
<accession>A0A1S4FNU6</accession>
<dbReference type="InterPro" id="IPR010569">
    <property type="entry name" value="Myotubularin-like_Pase_dom"/>
</dbReference>
<evidence type="ECO:0000313" key="5">
    <source>
        <dbReference type="Proteomes" id="UP000682892"/>
    </source>
</evidence>
<evidence type="ECO:0000256" key="1">
    <source>
        <dbReference type="ARBA" id="ARBA00007471"/>
    </source>
</evidence>
<gene>
    <name evidence="4" type="ORF">AaeL_AAEL009815</name>
</gene>
<dbReference type="EMBL" id="CH477615">
    <property type="protein sequence ID" value="EAT38271.1"/>
    <property type="molecule type" value="Genomic_DNA"/>
</dbReference>
<evidence type="ECO:0000256" key="2">
    <source>
        <dbReference type="SAM" id="MobiDB-lite"/>
    </source>
</evidence>
<dbReference type="OMA" id="SVPQDRF"/>
<dbReference type="PANTHER" id="PTHR10807:SF110">
    <property type="entry name" value="FI17948P1"/>
    <property type="match status" value="1"/>
</dbReference>
<evidence type="ECO:0000259" key="3">
    <source>
        <dbReference type="PROSITE" id="PS51339"/>
    </source>
</evidence>
<dbReference type="InterPro" id="IPR011993">
    <property type="entry name" value="PH-like_dom_sf"/>
</dbReference>
<comment type="similarity">
    <text evidence="1">Belongs to the protein-tyrosine phosphatase family. Non-receptor class myotubularin subfamily.</text>
</comment>
<feature type="domain" description="Myotubularin phosphatase" evidence="3">
    <location>
        <begin position="192"/>
        <end position="601"/>
    </location>
</feature>
<dbReference type="InterPro" id="IPR029021">
    <property type="entry name" value="Prot-tyrosine_phosphatase-like"/>
</dbReference>
<dbReference type="GO" id="GO:0005737">
    <property type="term" value="C:cytoplasm"/>
    <property type="evidence" value="ECO:0007669"/>
    <property type="project" value="TreeGrafter"/>
</dbReference>
<dbReference type="PANTHER" id="PTHR10807">
    <property type="entry name" value="MYOTUBULARIN-RELATED"/>
    <property type="match status" value="1"/>
</dbReference>
<feature type="region of interest" description="Disordered" evidence="2">
    <location>
        <begin position="553"/>
        <end position="581"/>
    </location>
</feature>
<dbReference type="KEGG" id="aag:5572477"/>
<reference evidence="4" key="3">
    <citation type="submission" date="2012-09" db="EMBL/GenBank/DDBJ databases">
        <authorList>
            <consortium name="VectorBase"/>
        </authorList>
    </citation>
    <scope>NUCLEOTIDE SEQUENCE</scope>
    <source>
        <strain evidence="4">Liverpool</strain>
    </source>
</reference>
<dbReference type="Pfam" id="PF06602">
    <property type="entry name" value="Myotub-related"/>
    <property type="match status" value="1"/>
</dbReference>
<dbReference type="InterPro" id="IPR030564">
    <property type="entry name" value="Myotubularin"/>
</dbReference>
<dbReference type="HOGENOM" id="CLU_021912_0_0_1"/>
<reference evidence="4" key="2">
    <citation type="journal article" date="2007" name="Science">
        <title>Genome sequence of Aedes aegypti, a major arbovirus vector.</title>
        <authorList>
            <person name="Nene V."/>
            <person name="Wortman J.R."/>
            <person name="Lawson D."/>
            <person name="Haas B."/>
            <person name="Kodira C."/>
            <person name="Tu Z.J."/>
            <person name="Loftus B."/>
            <person name="Xi Z."/>
            <person name="Megy K."/>
            <person name="Grabherr M."/>
            <person name="Ren Q."/>
            <person name="Zdobnov E.M."/>
            <person name="Lobo N.F."/>
            <person name="Campbell K.S."/>
            <person name="Brown S.E."/>
            <person name="Bonaldo M.F."/>
            <person name="Zhu J."/>
            <person name="Sinkins S.P."/>
            <person name="Hogenkamp D.G."/>
            <person name="Amedeo P."/>
            <person name="Arensburger P."/>
            <person name="Atkinson P.W."/>
            <person name="Bidwell S."/>
            <person name="Biedler J."/>
            <person name="Birney E."/>
            <person name="Bruggner R.V."/>
            <person name="Costas J."/>
            <person name="Coy M.R."/>
            <person name="Crabtree J."/>
            <person name="Crawford M."/>
            <person name="Debruyn B."/>
            <person name="Decaprio D."/>
            <person name="Eiglmeier K."/>
            <person name="Eisenstadt E."/>
            <person name="El-Dorry H."/>
            <person name="Gelbart W.M."/>
            <person name="Gomes S.L."/>
            <person name="Hammond M."/>
            <person name="Hannick L.I."/>
            <person name="Hogan J.R."/>
            <person name="Holmes M.H."/>
            <person name="Jaffe D."/>
            <person name="Johnston J.S."/>
            <person name="Kennedy R.C."/>
            <person name="Koo H."/>
            <person name="Kravitz S."/>
            <person name="Kriventseva E.V."/>
            <person name="Kulp D."/>
            <person name="Labutti K."/>
            <person name="Lee E."/>
            <person name="Li S."/>
            <person name="Lovin D.D."/>
            <person name="Mao C."/>
            <person name="Mauceli E."/>
            <person name="Menck C.F."/>
            <person name="Miller J.R."/>
            <person name="Montgomery P."/>
            <person name="Mori A."/>
            <person name="Nascimento A.L."/>
            <person name="Naveira H.F."/>
            <person name="Nusbaum C."/>
            <person name="O'leary S."/>
            <person name="Orvis J."/>
            <person name="Pertea M."/>
            <person name="Quesneville H."/>
            <person name="Reidenbach K.R."/>
            <person name="Rogers Y.H."/>
            <person name="Roth C.W."/>
            <person name="Schneider J.R."/>
            <person name="Schatz M."/>
            <person name="Shumway M."/>
            <person name="Stanke M."/>
            <person name="Stinson E.O."/>
            <person name="Tubio J.M."/>
            <person name="Vanzee J.P."/>
            <person name="Verjovski-Almeida S."/>
            <person name="Werner D."/>
            <person name="White O."/>
            <person name="Wyder S."/>
            <person name="Zeng Q."/>
            <person name="Zhao Q."/>
            <person name="Zhao Y."/>
            <person name="Hill C.A."/>
            <person name="Raikhel A.S."/>
            <person name="Soares M.B."/>
            <person name="Knudson D.L."/>
            <person name="Lee N.H."/>
            <person name="Galagan J."/>
            <person name="Salzberg S.L."/>
            <person name="Paulsen I.T."/>
            <person name="Dimopoulos G."/>
            <person name="Collins F.H."/>
            <person name="Birren B."/>
            <person name="Fraser-Liggett C.M."/>
            <person name="Severson D.W."/>
        </authorList>
    </citation>
    <scope>NUCLEOTIDE SEQUENCE [LARGE SCALE GENOMIC DNA]</scope>
    <source>
        <strain evidence="4">Liverpool</strain>
    </source>
</reference>
<dbReference type="PROSITE" id="PS51339">
    <property type="entry name" value="PPASE_MYOTUBULARIN"/>
    <property type="match status" value="1"/>
</dbReference>
<dbReference type="SUPFAM" id="SSF50729">
    <property type="entry name" value="PH domain-like"/>
    <property type="match status" value="1"/>
</dbReference>
<dbReference type="CDD" id="cd14537">
    <property type="entry name" value="PTP-MTMR10-like"/>
    <property type="match status" value="1"/>
</dbReference>
<dbReference type="Pfam" id="PF12578">
    <property type="entry name" value="3-PAP"/>
    <property type="match status" value="1"/>
</dbReference>
<reference evidence="4" key="1">
    <citation type="submission" date="2005-10" db="EMBL/GenBank/DDBJ databases">
        <authorList>
            <person name="Loftus B.J."/>
            <person name="Nene V.M."/>
            <person name="Hannick L.I."/>
            <person name="Bidwell S."/>
            <person name="Haas B."/>
            <person name="Amedeo P."/>
            <person name="Orvis J."/>
            <person name="Wortman J.R."/>
            <person name="White O.R."/>
            <person name="Salzberg S."/>
            <person name="Shumway M."/>
            <person name="Koo H."/>
            <person name="Zhao Y."/>
            <person name="Holmes M."/>
            <person name="Miller J."/>
            <person name="Schatz M."/>
            <person name="Pop M."/>
            <person name="Pai G."/>
            <person name="Utterback T."/>
            <person name="Rogers Y.-H."/>
            <person name="Kravitz S."/>
            <person name="Fraser C.M."/>
        </authorList>
    </citation>
    <scope>NUCLEOTIDE SEQUENCE</scope>
    <source>
        <strain evidence="4">Liverpool</strain>
    </source>
</reference>